<dbReference type="EMBL" id="PCSR01000014">
    <property type="protein sequence ID" value="PIP53494.1"/>
    <property type="molecule type" value="Genomic_DNA"/>
</dbReference>
<evidence type="ECO:0000256" key="1">
    <source>
        <dbReference type="SAM" id="Phobius"/>
    </source>
</evidence>
<gene>
    <name evidence="2" type="ORF">COX08_00605</name>
</gene>
<dbReference type="InterPro" id="IPR043715">
    <property type="entry name" value="DUF5656"/>
</dbReference>
<dbReference type="Proteomes" id="UP000229459">
    <property type="component" value="Unassembled WGS sequence"/>
</dbReference>
<protein>
    <submittedName>
        <fullName evidence="2">Uncharacterized protein</fullName>
    </submittedName>
</protein>
<dbReference type="Pfam" id="PF18900">
    <property type="entry name" value="DUF5656"/>
    <property type="match status" value="1"/>
</dbReference>
<keyword evidence="1" id="KW-0812">Transmembrane</keyword>
<feature type="transmembrane region" description="Helical" evidence="1">
    <location>
        <begin position="68"/>
        <end position="89"/>
    </location>
</feature>
<proteinExistence type="predicted"/>
<feature type="transmembrane region" description="Helical" evidence="1">
    <location>
        <begin position="135"/>
        <end position="154"/>
    </location>
</feature>
<comment type="caution">
    <text evidence="2">The sequence shown here is derived from an EMBL/GenBank/DDBJ whole genome shotgun (WGS) entry which is preliminary data.</text>
</comment>
<feature type="transmembrane region" description="Helical" evidence="1">
    <location>
        <begin position="250"/>
        <end position="269"/>
    </location>
</feature>
<feature type="transmembrane region" description="Helical" evidence="1">
    <location>
        <begin position="95"/>
        <end position="114"/>
    </location>
</feature>
<organism evidence="2 3">
    <name type="scientific">Candidatus Beckwithbacteria bacterium CG23_combo_of_CG06-09_8_20_14_all_34_8</name>
    <dbReference type="NCBI Taxonomy" id="1974497"/>
    <lineage>
        <taxon>Bacteria</taxon>
        <taxon>Candidatus Beckwithiibacteriota</taxon>
    </lineage>
</organism>
<feature type="transmembrane region" description="Helical" evidence="1">
    <location>
        <begin position="216"/>
        <end position="238"/>
    </location>
</feature>
<feature type="transmembrane region" description="Helical" evidence="1">
    <location>
        <begin position="191"/>
        <end position="210"/>
    </location>
</feature>
<feature type="transmembrane region" description="Helical" evidence="1">
    <location>
        <begin position="43"/>
        <end position="61"/>
    </location>
</feature>
<keyword evidence="1" id="KW-0472">Membrane</keyword>
<evidence type="ECO:0000313" key="2">
    <source>
        <dbReference type="EMBL" id="PIP53494.1"/>
    </source>
</evidence>
<reference evidence="2 3" key="1">
    <citation type="submission" date="2017-09" db="EMBL/GenBank/DDBJ databases">
        <title>Depth-based differentiation of microbial function through sediment-hosted aquifers and enrichment of novel symbionts in the deep terrestrial subsurface.</title>
        <authorList>
            <person name="Probst A.J."/>
            <person name="Ladd B."/>
            <person name="Jarett J.K."/>
            <person name="Geller-Mcgrath D.E."/>
            <person name="Sieber C.M."/>
            <person name="Emerson J.B."/>
            <person name="Anantharaman K."/>
            <person name="Thomas B.C."/>
            <person name="Malmstrom R."/>
            <person name="Stieglmeier M."/>
            <person name="Klingl A."/>
            <person name="Woyke T."/>
            <person name="Ryan C.M."/>
            <person name="Banfield J.F."/>
        </authorList>
    </citation>
    <scope>NUCLEOTIDE SEQUENCE [LARGE SCALE GENOMIC DNA]</scope>
    <source>
        <strain evidence="2">CG23_combo_of_CG06-09_8_20_14_all_34_8</strain>
    </source>
</reference>
<keyword evidence="1" id="KW-1133">Transmembrane helix</keyword>
<name>A0A2H0B796_9BACT</name>
<evidence type="ECO:0000313" key="3">
    <source>
        <dbReference type="Proteomes" id="UP000229459"/>
    </source>
</evidence>
<feature type="transmembrane region" description="Helical" evidence="1">
    <location>
        <begin position="20"/>
        <end position="37"/>
    </location>
</feature>
<sequence length="271" mass="30803">MPNKSKTSWLLKLSKRRKFVLISLLLSFGIMIVQAITNDLSRYIIIGVLAIFSILLTIWSLKEDLHKIAWFIAPILPTYFITALNLFYFLLPENIFVRIGLILLFAIGMYSLLLTENIFVVGALRTIQLLRAAQASGFVFSLFISFLLFDTVFSFRLSPWINSLLVFPISFPLILQAIWSSTLDEKLEKPVLWYSLILAWVLTQGALFISMWPVSIVIASLFLVTIMYVGLGIIQQALLDRLFPQTVREYVQVGIIVLVIIFFAARWGGGS</sequence>
<dbReference type="AlphaFoldDB" id="A0A2H0B796"/>
<accession>A0A2H0B796</accession>
<feature type="transmembrane region" description="Helical" evidence="1">
    <location>
        <begin position="160"/>
        <end position="179"/>
    </location>
</feature>